<evidence type="ECO:0000256" key="4">
    <source>
        <dbReference type="PROSITE-ProRule" id="PRU00723"/>
    </source>
</evidence>
<dbReference type="EMBL" id="KI546047">
    <property type="protein sequence ID" value="EST47135.1"/>
    <property type="molecule type" value="Genomic_DNA"/>
</dbReference>
<name>V6LRA3_9EUKA</name>
<feature type="domain" description="C3H1-type" evidence="5">
    <location>
        <begin position="63"/>
        <end position="88"/>
    </location>
</feature>
<dbReference type="GO" id="GO:0008270">
    <property type="term" value="F:zinc ion binding"/>
    <property type="evidence" value="ECO:0007669"/>
    <property type="project" value="UniProtKB-KW"/>
</dbReference>
<dbReference type="OrthoDB" id="1914176at2759"/>
<sequence>MQELIDLPFNEEATIQFSSNDETYDYKYQKTTFKKNFQAPINKKLSDQEILEILNPVLTVKTTKIQTVCRHFKEGVCKLGENCPYIHE</sequence>
<keyword evidence="2 4" id="KW-0863">Zinc-finger</keyword>
<dbReference type="PROSITE" id="PS50103">
    <property type="entry name" value="ZF_C3H1"/>
    <property type="match status" value="1"/>
</dbReference>
<keyword evidence="3 4" id="KW-0862">Zinc</keyword>
<evidence type="ECO:0000313" key="7">
    <source>
        <dbReference type="EMBL" id="KAH0577404.1"/>
    </source>
</evidence>
<dbReference type="InterPro" id="IPR000571">
    <property type="entry name" value="Znf_CCCH"/>
</dbReference>
<organism evidence="6">
    <name type="scientific">Spironucleus salmonicida</name>
    <dbReference type="NCBI Taxonomy" id="348837"/>
    <lineage>
        <taxon>Eukaryota</taxon>
        <taxon>Metamonada</taxon>
        <taxon>Diplomonadida</taxon>
        <taxon>Hexamitidae</taxon>
        <taxon>Hexamitinae</taxon>
        <taxon>Spironucleus</taxon>
    </lineage>
</organism>
<evidence type="ECO:0000256" key="2">
    <source>
        <dbReference type="ARBA" id="ARBA00022771"/>
    </source>
</evidence>
<evidence type="ECO:0000259" key="5">
    <source>
        <dbReference type="PROSITE" id="PS50103"/>
    </source>
</evidence>
<keyword evidence="1 4" id="KW-0479">Metal-binding</keyword>
<keyword evidence="8" id="KW-1185">Reference proteome</keyword>
<accession>V6LRA3</accession>
<protein>
    <submittedName>
        <fullName evidence="6">Zinc finger C-x8-C-x5-C-x3-H type domain-containing protein</fullName>
    </submittedName>
</protein>
<reference evidence="7" key="2">
    <citation type="submission" date="2020-12" db="EMBL/GenBank/DDBJ databases">
        <title>New Spironucleus salmonicida genome in near-complete chromosomes.</title>
        <authorList>
            <person name="Xu F."/>
            <person name="Kurt Z."/>
            <person name="Jimenez-Gonzalez A."/>
            <person name="Astvaldsson A."/>
            <person name="Andersson J.O."/>
            <person name="Svard S.G."/>
        </authorList>
    </citation>
    <scope>NUCLEOTIDE SEQUENCE</scope>
    <source>
        <strain evidence="7">ATCC 50377</strain>
    </source>
</reference>
<feature type="zinc finger region" description="C3H1-type" evidence="4">
    <location>
        <begin position="63"/>
        <end position="88"/>
    </location>
</feature>
<gene>
    <name evidence="6" type="ORF">SS50377_12844</name>
    <name evidence="7" type="ORF">SS50377_20756</name>
</gene>
<evidence type="ECO:0000256" key="1">
    <source>
        <dbReference type="ARBA" id="ARBA00022723"/>
    </source>
</evidence>
<dbReference type="AlphaFoldDB" id="V6LRA3"/>
<reference evidence="6 7" key="1">
    <citation type="journal article" date="2014" name="PLoS Genet.">
        <title>The Genome of Spironucleus salmonicida Highlights a Fish Pathogen Adapted to Fluctuating Environments.</title>
        <authorList>
            <person name="Xu F."/>
            <person name="Jerlstrom-Hultqvist J."/>
            <person name="Einarsson E."/>
            <person name="Astvaldsson A."/>
            <person name="Svard S.G."/>
            <person name="Andersson J.O."/>
        </authorList>
    </citation>
    <scope>NUCLEOTIDE SEQUENCE</scope>
    <source>
        <strain evidence="7">ATCC 50377</strain>
    </source>
</reference>
<dbReference type="EMBL" id="AUWU02000001">
    <property type="protein sequence ID" value="KAH0577404.1"/>
    <property type="molecule type" value="Genomic_DNA"/>
</dbReference>
<dbReference type="Gene3D" id="4.10.1000.10">
    <property type="entry name" value="Zinc finger, CCCH-type"/>
    <property type="match status" value="1"/>
</dbReference>
<dbReference type="InterPro" id="IPR036855">
    <property type="entry name" value="Znf_CCCH_sf"/>
</dbReference>
<dbReference type="Pfam" id="PF00642">
    <property type="entry name" value="zf-CCCH"/>
    <property type="match status" value="1"/>
</dbReference>
<evidence type="ECO:0000313" key="8">
    <source>
        <dbReference type="Proteomes" id="UP000018208"/>
    </source>
</evidence>
<dbReference type="SUPFAM" id="SSF90229">
    <property type="entry name" value="CCCH zinc finger"/>
    <property type="match status" value="1"/>
</dbReference>
<evidence type="ECO:0000256" key="3">
    <source>
        <dbReference type="ARBA" id="ARBA00022833"/>
    </source>
</evidence>
<proteinExistence type="predicted"/>
<dbReference type="Proteomes" id="UP000018208">
    <property type="component" value="Unassembled WGS sequence"/>
</dbReference>
<dbReference type="VEuPathDB" id="GiardiaDB:SS50377_20756"/>
<evidence type="ECO:0000313" key="6">
    <source>
        <dbReference type="EMBL" id="EST47135.1"/>
    </source>
</evidence>